<evidence type="ECO:0000256" key="10">
    <source>
        <dbReference type="RuleBase" id="RU003879"/>
    </source>
</evidence>
<dbReference type="RefSeq" id="WP_012066848.1">
    <property type="nucleotide sequence ID" value="NZ_ATYC01000022.1"/>
</dbReference>
<dbReference type="GO" id="GO:0022857">
    <property type="term" value="F:transmembrane transporter activity"/>
    <property type="evidence" value="ECO:0007669"/>
    <property type="project" value="InterPro"/>
</dbReference>
<keyword evidence="8 12" id="KW-0472">Membrane</keyword>
<keyword evidence="4" id="KW-0997">Cell inner membrane</keyword>
<evidence type="ECO:0000256" key="2">
    <source>
        <dbReference type="ARBA" id="ARBA00005811"/>
    </source>
</evidence>
<dbReference type="PANTHER" id="PTHR30558:SF7">
    <property type="entry name" value="TOL-PAL SYSTEM PROTEIN TOLR"/>
    <property type="match status" value="1"/>
</dbReference>
<name>A0A508WW92_9HYPH</name>
<evidence type="ECO:0000256" key="5">
    <source>
        <dbReference type="ARBA" id="ARBA00022618"/>
    </source>
</evidence>
<dbReference type="Proteomes" id="UP000507954">
    <property type="component" value="Unassembled WGS sequence"/>
</dbReference>
<dbReference type="PANTHER" id="PTHR30558">
    <property type="entry name" value="EXBD MEMBRANE COMPONENT OF PMF-DRIVEN MACROMOLECULE IMPORT SYSTEM"/>
    <property type="match status" value="1"/>
</dbReference>
<accession>A0A508WW92</accession>
<evidence type="ECO:0000256" key="12">
    <source>
        <dbReference type="SAM" id="Phobius"/>
    </source>
</evidence>
<keyword evidence="15" id="KW-1185">Reference proteome</keyword>
<keyword evidence="10" id="KW-0813">Transport</keyword>
<comment type="similarity">
    <text evidence="2 10">Belongs to the ExbD/TolR family.</text>
</comment>
<gene>
    <name evidence="13" type="ORF">BMJ33_20885</name>
    <name evidence="14" type="ORF">EMEDMD4_310090</name>
</gene>
<dbReference type="EMBL" id="NBUC01000103">
    <property type="protein sequence ID" value="PLU00612.1"/>
    <property type="molecule type" value="Genomic_DNA"/>
</dbReference>
<dbReference type="Proteomes" id="UP001190825">
    <property type="component" value="Unassembled WGS sequence"/>
</dbReference>
<evidence type="ECO:0000313" key="14">
    <source>
        <dbReference type="EMBL" id="VTZ61841.1"/>
    </source>
</evidence>
<evidence type="ECO:0000256" key="4">
    <source>
        <dbReference type="ARBA" id="ARBA00022519"/>
    </source>
</evidence>
<dbReference type="EMBL" id="CABFNB010000097">
    <property type="protein sequence ID" value="VTZ61841.1"/>
    <property type="molecule type" value="Genomic_DNA"/>
</dbReference>
<dbReference type="InterPro" id="IPR003400">
    <property type="entry name" value="ExbD"/>
</dbReference>
<evidence type="ECO:0000256" key="1">
    <source>
        <dbReference type="ARBA" id="ARBA00004162"/>
    </source>
</evidence>
<keyword evidence="3" id="KW-1003">Cell membrane</keyword>
<feature type="region of interest" description="Disordered" evidence="11">
    <location>
        <begin position="1"/>
        <end position="21"/>
    </location>
</feature>
<dbReference type="GeneID" id="61611841"/>
<evidence type="ECO:0000256" key="7">
    <source>
        <dbReference type="ARBA" id="ARBA00022989"/>
    </source>
</evidence>
<evidence type="ECO:0000256" key="9">
    <source>
        <dbReference type="ARBA" id="ARBA00023306"/>
    </source>
</evidence>
<feature type="compositionally biased region" description="Gly residues" evidence="11">
    <location>
        <begin position="1"/>
        <end position="11"/>
    </location>
</feature>
<sequence>MGMAVGGAKGSGGRRRRSGRRSAISEINVTPLVDVMLVLLIIFMVAAPMMTVGVPIDLPETQAKAMNADTQPITVSVNPAGEIFLQETPIAIDEIVPKLEAIATTGYNERIYVRGDTNADYGTVMQVMARISAAGFKNLGLVTLQEQEK</sequence>
<keyword evidence="7 12" id="KW-1133">Transmembrane helix</keyword>
<evidence type="ECO:0000256" key="3">
    <source>
        <dbReference type="ARBA" id="ARBA00022475"/>
    </source>
</evidence>
<dbReference type="GO" id="GO:0015031">
    <property type="term" value="P:protein transport"/>
    <property type="evidence" value="ECO:0007669"/>
    <property type="project" value="UniProtKB-KW"/>
</dbReference>
<evidence type="ECO:0000313" key="13">
    <source>
        <dbReference type="EMBL" id="PLU00612.1"/>
    </source>
</evidence>
<keyword evidence="9" id="KW-0131">Cell cycle</keyword>
<comment type="subcellular location">
    <subcellularLocation>
        <location evidence="1">Cell membrane</location>
        <topology evidence="1">Single-pass membrane protein</topology>
    </subcellularLocation>
    <subcellularLocation>
        <location evidence="10">Cell membrane</location>
        <topology evidence="10">Single-pass type II membrane protein</topology>
    </subcellularLocation>
</comment>
<reference evidence="14" key="3">
    <citation type="submission" date="2019-06" db="EMBL/GenBank/DDBJ databases">
        <authorList>
            <person name="Le Quere A."/>
            <person name="Colella S."/>
        </authorList>
    </citation>
    <scope>NUCLEOTIDE SEQUENCE</scope>
    <source>
        <strain evidence="14">EmedicaeMD41</strain>
    </source>
</reference>
<dbReference type="GO" id="GO:0051301">
    <property type="term" value="P:cell division"/>
    <property type="evidence" value="ECO:0007669"/>
    <property type="project" value="UniProtKB-KW"/>
</dbReference>
<dbReference type="OMA" id="QPMSEIN"/>
<dbReference type="NCBIfam" id="TIGR02801">
    <property type="entry name" value="tolR"/>
    <property type="match status" value="1"/>
</dbReference>
<keyword evidence="10" id="KW-0653">Protein transport</keyword>
<dbReference type="InterPro" id="IPR014168">
    <property type="entry name" value="Tol-Pal_TolR"/>
</dbReference>
<dbReference type="AlphaFoldDB" id="A0A508WW92"/>
<reference evidence="13" key="1">
    <citation type="submission" date="2017-04" db="EMBL/GenBank/DDBJ databases">
        <authorList>
            <person name="Porter S."/>
            <person name="Friesen M.L."/>
            <person name="Faber-Hammond J."/>
        </authorList>
    </citation>
    <scope>NUCLEOTIDE SEQUENCE</scope>
    <source>
        <strain evidence="13">Str16</strain>
    </source>
</reference>
<organism evidence="14">
    <name type="scientific">Sinorhizobium medicae</name>
    <dbReference type="NCBI Taxonomy" id="110321"/>
    <lineage>
        <taxon>Bacteria</taxon>
        <taxon>Pseudomonadati</taxon>
        <taxon>Pseudomonadota</taxon>
        <taxon>Alphaproteobacteria</taxon>
        <taxon>Hyphomicrobiales</taxon>
        <taxon>Rhizobiaceae</taxon>
        <taxon>Sinorhizobium/Ensifer group</taxon>
        <taxon>Sinorhizobium</taxon>
    </lineage>
</organism>
<proteinExistence type="inferred from homology"/>
<keyword evidence="5" id="KW-0132">Cell division</keyword>
<evidence type="ECO:0000256" key="8">
    <source>
        <dbReference type="ARBA" id="ARBA00023136"/>
    </source>
</evidence>
<keyword evidence="6 10" id="KW-0812">Transmembrane</keyword>
<protein>
    <submittedName>
        <fullName evidence="14">Biopolymer transport TolR</fullName>
    </submittedName>
    <submittedName>
        <fullName evidence="13">Protein TolR</fullName>
    </submittedName>
</protein>
<feature type="transmembrane region" description="Helical" evidence="12">
    <location>
        <begin position="35"/>
        <end position="56"/>
    </location>
</feature>
<evidence type="ECO:0000256" key="11">
    <source>
        <dbReference type="SAM" id="MobiDB-lite"/>
    </source>
</evidence>
<reference evidence="13 15" key="2">
    <citation type="journal article" date="2018" name="FEMS Microbiol. Ecol.">
        <title>Co-invading symbiotic mutualists of Medicago polymorpha retain high ancestral diversity and contain diverse accessory genomes.</title>
        <authorList>
            <person name="Porter S.S."/>
            <person name="Faber-Hammond J.J."/>
            <person name="Friesen M.L."/>
        </authorList>
    </citation>
    <scope>NUCLEOTIDE SEQUENCE [LARGE SCALE GENOMIC DNA]</scope>
    <source>
        <strain evidence="13 15">Str16</strain>
    </source>
</reference>
<dbReference type="Gene3D" id="3.30.420.270">
    <property type="match status" value="1"/>
</dbReference>
<evidence type="ECO:0000313" key="15">
    <source>
        <dbReference type="Proteomes" id="UP001190825"/>
    </source>
</evidence>
<dbReference type="GO" id="GO:0005886">
    <property type="term" value="C:plasma membrane"/>
    <property type="evidence" value="ECO:0007669"/>
    <property type="project" value="UniProtKB-SubCell"/>
</dbReference>
<evidence type="ECO:0000256" key="6">
    <source>
        <dbReference type="ARBA" id="ARBA00022692"/>
    </source>
</evidence>
<dbReference type="Pfam" id="PF02472">
    <property type="entry name" value="ExbD"/>
    <property type="match status" value="1"/>
</dbReference>